<evidence type="ECO:0000313" key="4">
    <source>
        <dbReference type="EMBL" id="QQZ48797.1"/>
    </source>
</evidence>
<dbReference type="PANTHER" id="PTHR22604">
    <property type="entry name" value="OXIDOREDUCTASES"/>
    <property type="match status" value="1"/>
</dbReference>
<evidence type="ECO:0000256" key="2">
    <source>
        <dbReference type="SAM" id="MobiDB-lite"/>
    </source>
</evidence>
<evidence type="ECO:0000259" key="3">
    <source>
        <dbReference type="Pfam" id="PF22725"/>
    </source>
</evidence>
<dbReference type="InterPro" id="IPR055170">
    <property type="entry name" value="GFO_IDH_MocA-like_dom"/>
</dbReference>
<dbReference type="GO" id="GO:0016491">
    <property type="term" value="F:oxidoreductase activity"/>
    <property type="evidence" value="ECO:0007669"/>
    <property type="project" value="UniProtKB-KW"/>
</dbReference>
<sequence length="227" mass="24668">MLCEKPFAMNAGEARAMVAAADASGKVLMEAFHYRYHPLFARVLEIIGSEELGEIRELSAVFQTNLVDDGTEIRYERDLGGGSLMDIGTYPALGAHGGMGRAHRGARVRGVRARRGGPLHGGRTAVPRWGCGEDQRLDGGGDADGAARGHRDARLPQGDQPAGPAGGPPAAGQDRRRRTAPRDVQPRPHLRLPAPRLRRRLSRRPYAPHVRQGLHRPDGAAGRRQRR</sequence>
<name>A0A974S8Q8_9CAUL</name>
<dbReference type="InterPro" id="IPR050984">
    <property type="entry name" value="Gfo/Idh/MocA_domain"/>
</dbReference>
<reference evidence="4" key="1">
    <citation type="submission" date="2021-01" db="EMBL/GenBank/DDBJ databases">
        <title>Genome sequence of Phenylobacterium sp. 20VBR1 isolated from a valley glaceir, Ny-Alesund, Svalbard.</title>
        <authorList>
            <person name="Thomas F.A."/>
            <person name="Krishnan K.P."/>
            <person name="Sinha R.K."/>
        </authorList>
    </citation>
    <scope>NUCLEOTIDE SEQUENCE</scope>
    <source>
        <strain evidence="4">20VBR1</strain>
    </source>
</reference>
<organism evidence="4">
    <name type="scientific">Phenylobacterium glaciei</name>
    <dbReference type="NCBI Taxonomy" id="2803784"/>
    <lineage>
        <taxon>Bacteria</taxon>
        <taxon>Pseudomonadati</taxon>
        <taxon>Pseudomonadota</taxon>
        <taxon>Alphaproteobacteria</taxon>
        <taxon>Caulobacterales</taxon>
        <taxon>Caulobacteraceae</taxon>
        <taxon>Phenylobacterium</taxon>
    </lineage>
</organism>
<dbReference type="Gene3D" id="3.30.360.10">
    <property type="entry name" value="Dihydrodipicolinate Reductase, domain 2"/>
    <property type="match status" value="1"/>
</dbReference>
<gene>
    <name evidence="4" type="ORF">JKL49_15575</name>
</gene>
<dbReference type="PANTHER" id="PTHR22604:SF105">
    <property type="entry name" value="TRANS-1,2-DIHYDROBENZENE-1,2-DIOL DEHYDROGENASE"/>
    <property type="match status" value="1"/>
</dbReference>
<feature type="compositionally biased region" description="Basic and acidic residues" evidence="2">
    <location>
        <begin position="131"/>
        <end position="154"/>
    </location>
</feature>
<keyword evidence="1" id="KW-0560">Oxidoreductase</keyword>
<dbReference type="Pfam" id="PF22725">
    <property type="entry name" value="GFO_IDH_MocA_C3"/>
    <property type="match status" value="1"/>
</dbReference>
<dbReference type="EMBL" id="CP068570">
    <property type="protein sequence ID" value="QQZ48797.1"/>
    <property type="molecule type" value="Genomic_DNA"/>
</dbReference>
<evidence type="ECO:0000256" key="1">
    <source>
        <dbReference type="ARBA" id="ARBA00023002"/>
    </source>
</evidence>
<proteinExistence type="predicted"/>
<dbReference type="InterPro" id="IPR036291">
    <property type="entry name" value="NAD(P)-bd_dom_sf"/>
</dbReference>
<feature type="compositionally biased region" description="Low complexity" evidence="2">
    <location>
        <begin position="155"/>
        <end position="172"/>
    </location>
</feature>
<accession>A0A974S8Q8</accession>
<dbReference type="SUPFAM" id="SSF51735">
    <property type="entry name" value="NAD(P)-binding Rossmann-fold domains"/>
    <property type="match status" value="1"/>
</dbReference>
<dbReference type="AlphaFoldDB" id="A0A974S8Q8"/>
<feature type="region of interest" description="Disordered" evidence="2">
    <location>
        <begin position="109"/>
        <end position="227"/>
    </location>
</feature>
<dbReference type="Gene3D" id="3.40.50.720">
    <property type="entry name" value="NAD(P)-binding Rossmann-like Domain"/>
    <property type="match status" value="1"/>
</dbReference>
<protein>
    <recommendedName>
        <fullName evidence="3">GFO/IDH/MocA-like oxidoreductase domain-containing protein</fullName>
    </recommendedName>
</protein>
<feature type="domain" description="GFO/IDH/MocA-like oxidoreductase" evidence="3">
    <location>
        <begin position="40"/>
        <end position="92"/>
    </location>
</feature>